<evidence type="ECO:0000313" key="2">
    <source>
        <dbReference type="Proteomes" id="UP000824533"/>
    </source>
</evidence>
<organism evidence="1 2">
    <name type="scientific">Dendrolimus kikuchii</name>
    <dbReference type="NCBI Taxonomy" id="765133"/>
    <lineage>
        <taxon>Eukaryota</taxon>
        <taxon>Metazoa</taxon>
        <taxon>Ecdysozoa</taxon>
        <taxon>Arthropoda</taxon>
        <taxon>Hexapoda</taxon>
        <taxon>Insecta</taxon>
        <taxon>Pterygota</taxon>
        <taxon>Neoptera</taxon>
        <taxon>Endopterygota</taxon>
        <taxon>Lepidoptera</taxon>
        <taxon>Glossata</taxon>
        <taxon>Ditrysia</taxon>
        <taxon>Bombycoidea</taxon>
        <taxon>Lasiocampidae</taxon>
        <taxon>Dendrolimus</taxon>
    </lineage>
</organism>
<name>A0ACC1CF79_9NEOP</name>
<keyword evidence="2" id="KW-1185">Reference proteome</keyword>
<gene>
    <name evidence="1" type="ORF">K1T71_014166</name>
</gene>
<dbReference type="Proteomes" id="UP000824533">
    <property type="component" value="Linkage Group LG28"/>
</dbReference>
<dbReference type="EMBL" id="CM034414">
    <property type="protein sequence ID" value="KAJ0170238.1"/>
    <property type="molecule type" value="Genomic_DNA"/>
</dbReference>
<reference evidence="1 2" key="1">
    <citation type="journal article" date="2021" name="Front. Genet.">
        <title>Chromosome-Level Genome Assembly Reveals Significant Gene Expansion in the Toll and IMD Signaling Pathways of Dendrolimus kikuchii.</title>
        <authorList>
            <person name="Zhou J."/>
            <person name="Wu P."/>
            <person name="Xiong Z."/>
            <person name="Liu N."/>
            <person name="Zhao N."/>
            <person name="Ji M."/>
            <person name="Qiu Y."/>
            <person name="Yang B."/>
        </authorList>
    </citation>
    <scope>NUCLEOTIDE SEQUENCE [LARGE SCALE GENOMIC DNA]</scope>
    <source>
        <strain evidence="1">Ann1</strain>
    </source>
</reference>
<accession>A0ACC1CF79</accession>
<protein>
    <submittedName>
        <fullName evidence="1">Uncharacterized protein</fullName>
    </submittedName>
</protein>
<evidence type="ECO:0000313" key="1">
    <source>
        <dbReference type="EMBL" id="KAJ0170238.1"/>
    </source>
</evidence>
<proteinExistence type="predicted"/>
<comment type="caution">
    <text evidence="1">The sequence shown here is derived from an EMBL/GenBank/DDBJ whole genome shotgun (WGS) entry which is preliminary data.</text>
</comment>
<sequence>MDIIYLICICSIKAVACNILGPNVQNIANLNGMPNGPPFNNGPGINMAPSSSGPINVNAVALNNAGIPSGNMFVNNVATGGDGPGNFDQNLAGTIQGNFAAESDMFAASNLAKVDNILIGNLGANNLPGNFPVVNANMRNILANNVASNFNNLNTNSPNKMFSNTNLLNNMASTNLAQNMAYQKFPNNMANPLLSKFGSSMTKMSNSPTDIAGIVNMATNFGNPFANVRLENPYGMQVQSEALEIAGTVAVNGKLPIIGTVALQGNFPSNGVGTVKYECF</sequence>